<dbReference type="EMBL" id="LNQB01000078">
    <property type="protein sequence ID" value="OAP43443.1"/>
    <property type="molecule type" value="Genomic_DNA"/>
</dbReference>
<dbReference type="AlphaFoldDB" id="A0A178Y8P7"/>
<dbReference type="GO" id="GO:0003677">
    <property type="term" value="F:DNA binding"/>
    <property type="evidence" value="ECO:0007669"/>
    <property type="project" value="InterPro"/>
</dbReference>
<evidence type="ECO:0000256" key="4">
    <source>
        <dbReference type="ARBA" id="ARBA00022490"/>
    </source>
</evidence>
<evidence type="ECO:0000256" key="5">
    <source>
        <dbReference type="ARBA" id="ARBA00022723"/>
    </source>
</evidence>
<dbReference type="PANTHER" id="PTHR33677">
    <property type="entry name" value="TRANSCRIPTIONAL REPRESSOR FRMR-RELATED"/>
    <property type="match status" value="1"/>
</dbReference>
<comment type="subunit">
    <text evidence="3">Homodimer.</text>
</comment>
<evidence type="ECO:0000256" key="1">
    <source>
        <dbReference type="ARBA" id="ARBA00004496"/>
    </source>
</evidence>
<dbReference type="Gene3D" id="1.20.58.1000">
    <property type="entry name" value="Metal-sensitive repressor, helix protomer"/>
    <property type="match status" value="1"/>
</dbReference>
<dbReference type="GO" id="GO:0005737">
    <property type="term" value="C:cytoplasm"/>
    <property type="evidence" value="ECO:0007669"/>
    <property type="project" value="UniProtKB-SubCell"/>
</dbReference>
<dbReference type="GO" id="GO:0046872">
    <property type="term" value="F:metal ion binding"/>
    <property type="evidence" value="ECO:0007669"/>
    <property type="project" value="UniProtKB-KW"/>
</dbReference>
<evidence type="ECO:0000256" key="2">
    <source>
        <dbReference type="ARBA" id="ARBA00005260"/>
    </source>
</evidence>
<accession>A0A178Y8P7</accession>
<reference evidence="8 9" key="1">
    <citation type="submission" date="2015-11" db="EMBL/GenBank/DDBJ databases">
        <title>Ensifer anhuiense sp. nov., an effective nitrogen fixation bacterium with Glycine soja.</title>
        <authorList>
            <person name="Yan H."/>
            <person name="Chen W."/>
        </authorList>
    </citation>
    <scope>NUCLEOTIDE SEQUENCE [LARGE SCALE GENOMIC DNA]</scope>
    <source>
        <strain evidence="8 9">LMG 7837</strain>
    </source>
</reference>
<gene>
    <name evidence="8" type="ORF">ATB98_12155</name>
</gene>
<keyword evidence="4" id="KW-0963">Cytoplasm</keyword>
<comment type="caution">
    <text evidence="8">The sequence shown here is derived from an EMBL/GenBank/DDBJ whole genome shotgun (WGS) entry which is preliminary data.</text>
</comment>
<dbReference type="RefSeq" id="WP_066876084.1">
    <property type="nucleotide sequence ID" value="NZ_LNQB01000078.1"/>
</dbReference>
<evidence type="ECO:0000313" key="8">
    <source>
        <dbReference type="EMBL" id="OAP43443.1"/>
    </source>
</evidence>
<keyword evidence="9" id="KW-1185">Reference proteome</keyword>
<proteinExistence type="inferred from homology"/>
<dbReference type="PANTHER" id="PTHR33677:SF4">
    <property type="entry name" value="COPPER-SENSING TRANSCRIPTIONAL REPRESSOR CSOR"/>
    <property type="match status" value="1"/>
</dbReference>
<evidence type="ECO:0000256" key="3">
    <source>
        <dbReference type="ARBA" id="ARBA00011738"/>
    </source>
</evidence>
<sequence length="98" mass="11162">MKASAPDQETHIHEHHAAIAKRLKRANGHLGSVIEMIENNRPCLDIAQQLHAVEKAISQAKRTLIQDHLDHCLEETVGALPRDQRKPIDEFKEITKYL</sequence>
<dbReference type="CDD" id="cd10154">
    <property type="entry name" value="NreA-like_DUF156"/>
    <property type="match status" value="1"/>
</dbReference>
<dbReference type="Proteomes" id="UP000078507">
    <property type="component" value="Unassembled WGS sequence"/>
</dbReference>
<protein>
    <recommendedName>
        <fullName evidence="6">Copper-sensing transcriptional repressor CsoR</fullName>
    </recommendedName>
    <alternativeName>
        <fullName evidence="7">Copper-sensitive operon repressor</fullName>
    </alternativeName>
</protein>
<evidence type="ECO:0000256" key="7">
    <source>
        <dbReference type="ARBA" id="ARBA00041544"/>
    </source>
</evidence>
<dbReference type="InterPro" id="IPR003735">
    <property type="entry name" value="Metal_Tscrpt_repr"/>
</dbReference>
<dbReference type="GO" id="GO:0045892">
    <property type="term" value="P:negative regulation of DNA-templated transcription"/>
    <property type="evidence" value="ECO:0007669"/>
    <property type="project" value="UniProtKB-ARBA"/>
</dbReference>
<evidence type="ECO:0000313" key="9">
    <source>
        <dbReference type="Proteomes" id="UP000078507"/>
    </source>
</evidence>
<evidence type="ECO:0000256" key="6">
    <source>
        <dbReference type="ARBA" id="ARBA00039938"/>
    </source>
</evidence>
<dbReference type="STRING" id="36856.ATB98_12155"/>
<comment type="subcellular location">
    <subcellularLocation>
        <location evidence="1">Cytoplasm</location>
    </subcellularLocation>
</comment>
<dbReference type="OrthoDB" id="9811244at2"/>
<dbReference type="Pfam" id="PF02583">
    <property type="entry name" value="Trns_repr_metal"/>
    <property type="match status" value="1"/>
</dbReference>
<dbReference type="InterPro" id="IPR038390">
    <property type="entry name" value="Metal_Tscrpt_repr_sf"/>
</dbReference>
<organism evidence="8 9">
    <name type="scientific">Sinorhizobium saheli</name>
    <dbReference type="NCBI Taxonomy" id="36856"/>
    <lineage>
        <taxon>Bacteria</taxon>
        <taxon>Pseudomonadati</taxon>
        <taxon>Pseudomonadota</taxon>
        <taxon>Alphaproteobacteria</taxon>
        <taxon>Hyphomicrobiales</taxon>
        <taxon>Rhizobiaceae</taxon>
        <taxon>Sinorhizobium/Ensifer group</taxon>
        <taxon>Sinorhizobium</taxon>
    </lineage>
</organism>
<keyword evidence="5" id="KW-0479">Metal-binding</keyword>
<name>A0A178Y8P7_SINSA</name>
<comment type="similarity">
    <text evidence="2">Belongs to the FrmR/RcnR family.</text>
</comment>